<reference evidence="2" key="1">
    <citation type="submission" date="2021-04" db="EMBL/GenBank/DDBJ databases">
        <title>Genome based classification of Actinospica acidithermotolerans sp. nov., an actinobacterium isolated from an Indonesian hot spring.</title>
        <authorList>
            <person name="Kusuma A.B."/>
            <person name="Putra K.E."/>
            <person name="Nafisah S."/>
            <person name="Loh J."/>
            <person name="Nouioui I."/>
            <person name="Goodfellow M."/>
        </authorList>
    </citation>
    <scope>NUCLEOTIDE SEQUENCE</scope>
    <source>
        <strain evidence="2">MGRD01-02</strain>
    </source>
</reference>
<protein>
    <recommendedName>
        <fullName evidence="1">DeoxyPurine in DNA protein A domain-containing protein</fullName>
    </recommendedName>
</protein>
<feature type="domain" description="DeoxyPurine in DNA protein A" evidence="1">
    <location>
        <begin position="5"/>
        <end position="249"/>
    </location>
</feature>
<keyword evidence="3" id="KW-1185">Reference proteome</keyword>
<dbReference type="InterPro" id="IPR055645">
    <property type="entry name" value="DpdA"/>
</dbReference>
<evidence type="ECO:0000313" key="3">
    <source>
        <dbReference type="Proteomes" id="UP000676325"/>
    </source>
</evidence>
<evidence type="ECO:0000313" key="2">
    <source>
        <dbReference type="EMBL" id="MBR7831215.1"/>
    </source>
</evidence>
<dbReference type="Pfam" id="PF23859">
    <property type="entry name" value="DpdA"/>
    <property type="match status" value="1"/>
</dbReference>
<dbReference type="RefSeq" id="WP_212522330.1">
    <property type="nucleotide sequence ID" value="NZ_JAGSOH010000198.1"/>
</dbReference>
<name>A0A941EEI0_9ACTN</name>
<organism evidence="2 3">
    <name type="scientific">Actinospica acidithermotolerans</name>
    <dbReference type="NCBI Taxonomy" id="2828514"/>
    <lineage>
        <taxon>Bacteria</taxon>
        <taxon>Bacillati</taxon>
        <taxon>Actinomycetota</taxon>
        <taxon>Actinomycetes</taxon>
        <taxon>Catenulisporales</taxon>
        <taxon>Actinospicaceae</taxon>
        <taxon>Actinospica</taxon>
    </lineage>
</organism>
<evidence type="ECO:0000259" key="1">
    <source>
        <dbReference type="Pfam" id="PF23859"/>
    </source>
</evidence>
<gene>
    <name evidence="2" type="ORF">KDK95_33220</name>
</gene>
<proteinExistence type="predicted"/>
<dbReference type="EMBL" id="JAGSOH010000198">
    <property type="protein sequence ID" value="MBR7831215.1"/>
    <property type="molecule type" value="Genomic_DNA"/>
</dbReference>
<comment type="caution">
    <text evidence="2">The sequence shown here is derived from an EMBL/GenBank/DDBJ whole genome shotgun (WGS) entry which is preliminary data.</text>
</comment>
<dbReference type="AlphaFoldDB" id="A0A941EEI0"/>
<dbReference type="Proteomes" id="UP000676325">
    <property type="component" value="Unassembled WGS sequence"/>
</dbReference>
<accession>A0A941EEI0</accession>
<sequence length="260" mass="28100">MSAPTFYLGLHHPRWVEQVDFPVCLSHVALSRYKRECPRLGDGASWILDSGAYSQLSGFGKFLSSPQQYAEAALRYVEEVGRPDFISPQDWMTEPEVLAATGLTVREHQERTIASYLTLLELLPGQPVIPVLQGNSLTSYLDCLAGYRAAGIDLAALPRVGVGSVCRLQATGKIGEIATALAGDQGLAIHGYGVKSKAFENGYAPLFASTDSMAWSTRGRHVSGCAHGRRAKSEGGCLQFAIAWRTALLAKLHPDENPPT</sequence>